<evidence type="ECO:0000256" key="9">
    <source>
        <dbReference type="ARBA" id="ARBA00023235"/>
    </source>
</evidence>
<evidence type="ECO:0000256" key="5">
    <source>
        <dbReference type="ARBA" id="ARBA00022840"/>
    </source>
</evidence>
<evidence type="ECO:0000256" key="4">
    <source>
        <dbReference type="ARBA" id="ARBA00022741"/>
    </source>
</evidence>
<dbReference type="Gene3D" id="3.40.50.670">
    <property type="match status" value="2"/>
</dbReference>
<dbReference type="FunFam" id="3.40.50.670:FF:000001">
    <property type="entry name" value="DNA topoisomerase 2"/>
    <property type="match status" value="1"/>
</dbReference>
<dbReference type="PRINTS" id="PR00418">
    <property type="entry name" value="TPI2FAMILY"/>
</dbReference>
<keyword evidence="5 10" id="KW-0067">ATP-binding</keyword>
<dbReference type="FunFam" id="3.30.565.10:FF:000002">
    <property type="entry name" value="DNA gyrase subunit B"/>
    <property type="match status" value="1"/>
</dbReference>
<dbReference type="InterPro" id="IPR034160">
    <property type="entry name" value="TOPRIM_GyrB"/>
</dbReference>
<comment type="similarity">
    <text evidence="2 10">Belongs to the type II topoisomerase GyrB family.</text>
</comment>
<dbReference type="AlphaFoldDB" id="A0A5S9IMT5"/>
<evidence type="ECO:0000256" key="2">
    <source>
        <dbReference type="ARBA" id="ARBA00010708"/>
    </source>
</evidence>
<dbReference type="SMART" id="SM00433">
    <property type="entry name" value="TOP2c"/>
    <property type="match status" value="1"/>
</dbReference>
<dbReference type="Pfam" id="PF00204">
    <property type="entry name" value="DNA_gyraseB"/>
    <property type="match status" value="1"/>
</dbReference>
<dbReference type="InterPro" id="IPR003594">
    <property type="entry name" value="HATPase_dom"/>
</dbReference>
<feature type="binding site" evidence="10">
    <location>
        <position position="438"/>
    </location>
    <ligand>
        <name>Mg(2+)</name>
        <dbReference type="ChEBI" id="CHEBI:18420"/>
        <label>1</label>
        <note>catalytic</note>
    </ligand>
</feature>
<accession>A0A5S9IMT5</accession>
<dbReference type="InterPro" id="IPR013760">
    <property type="entry name" value="Topo_IIA-like_dom_sf"/>
</dbReference>
<evidence type="ECO:0000256" key="1">
    <source>
        <dbReference type="ARBA" id="ARBA00000185"/>
    </source>
</evidence>
<dbReference type="InterPro" id="IPR036890">
    <property type="entry name" value="HATPase_C_sf"/>
</dbReference>
<keyword evidence="10" id="KW-0963">Cytoplasm</keyword>
<dbReference type="GO" id="GO:0003918">
    <property type="term" value="F:DNA topoisomerase type II (double strand cut, ATP-hydrolyzing) activity"/>
    <property type="evidence" value="ECO:0007669"/>
    <property type="project" value="UniProtKB-UniRule"/>
</dbReference>
<dbReference type="InterPro" id="IPR000565">
    <property type="entry name" value="Topo_IIA_B"/>
</dbReference>
<protein>
    <recommendedName>
        <fullName evidence="10">DNA gyrase subunit B</fullName>
        <ecNumber evidence="10">5.6.2.2</ecNumber>
    </recommendedName>
</protein>
<dbReference type="PANTHER" id="PTHR45866">
    <property type="entry name" value="DNA GYRASE/TOPOISOMERASE SUBUNIT B"/>
    <property type="match status" value="1"/>
</dbReference>
<comment type="function">
    <text evidence="10">A type II topoisomerase that negatively supercoils closed circular double-stranded (ds) DNA in an ATP-dependent manner to modulate DNA topology and maintain chromosomes in an underwound state. Negative supercoiling favors strand separation, and DNA replication, transcription, recombination and repair, all of which involve strand separation. Also able to catalyze the interconversion of other topological isomers of dsDNA rings, including catenanes and knotted rings. Type II topoisomerases break and join 2 DNA strands simultaneously in an ATP-dependent manner.</text>
</comment>
<organism evidence="13 14">
    <name type="scientific">Uabimicrobium amorphum</name>
    <dbReference type="NCBI Taxonomy" id="2596890"/>
    <lineage>
        <taxon>Bacteria</taxon>
        <taxon>Pseudomonadati</taxon>
        <taxon>Planctomycetota</taxon>
        <taxon>Candidatus Uabimicrobiia</taxon>
        <taxon>Candidatus Uabimicrobiales</taxon>
        <taxon>Candidatus Uabimicrobiaceae</taxon>
        <taxon>Candidatus Uabimicrobium</taxon>
    </lineage>
</organism>
<feature type="binding site" evidence="10">
    <location>
        <position position="513"/>
    </location>
    <ligand>
        <name>Mg(2+)</name>
        <dbReference type="ChEBI" id="CHEBI:18420"/>
        <label>2</label>
    </ligand>
</feature>
<dbReference type="SUPFAM" id="SSF55874">
    <property type="entry name" value="ATPase domain of HSP90 chaperone/DNA topoisomerase II/histidine kinase"/>
    <property type="match status" value="1"/>
</dbReference>
<keyword evidence="14" id="KW-1185">Reference proteome</keyword>
<dbReference type="FunFam" id="3.30.230.10:FF:000005">
    <property type="entry name" value="DNA gyrase subunit B"/>
    <property type="match status" value="1"/>
</dbReference>
<evidence type="ECO:0000256" key="8">
    <source>
        <dbReference type="ARBA" id="ARBA00023125"/>
    </source>
</evidence>
<evidence type="ECO:0000256" key="10">
    <source>
        <dbReference type="HAMAP-Rule" id="MF_01898"/>
    </source>
</evidence>
<dbReference type="HAMAP" id="MF_01898">
    <property type="entry name" value="GyrB"/>
    <property type="match status" value="1"/>
</dbReference>
<dbReference type="GO" id="GO:0006265">
    <property type="term" value="P:DNA topological change"/>
    <property type="evidence" value="ECO:0007669"/>
    <property type="project" value="UniProtKB-UniRule"/>
</dbReference>
<keyword evidence="6 10" id="KW-0460">Magnesium</keyword>
<dbReference type="InterPro" id="IPR011557">
    <property type="entry name" value="GyrB"/>
</dbReference>
<feature type="site" description="Interaction with DNA" evidence="10">
    <location>
        <position position="463"/>
    </location>
</feature>
<dbReference type="NCBIfam" id="NF004189">
    <property type="entry name" value="PRK05644.1"/>
    <property type="match status" value="1"/>
</dbReference>
<dbReference type="InterPro" id="IPR013506">
    <property type="entry name" value="Topo_IIA_bsu_dom2"/>
</dbReference>
<dbReference type="InterPro" id="IPR020568">
    <property type="entry name" value="Ribosomal_Su5_D2-typ_SF"/>
</dbReference>
<dbReference type="PRINTS" id="PR01159">
    <property type="entry name" value="DNAGYRASEB"/>
</dbReference>
<dbReference type="EC" id="5.6.2.2" evidence="10"/>
<dbReference type="NCBIfam" id="NF011501">
    <property type="entry name" value="PRK14939.1"/>
    <property type="match status" value="1"/>
</dbReference>
<proteinExistence type="inferred from homology"/>
<dbReference type="Gene3D" id="3.30.230.10">
    <property type="match status" value="1"/>
</dbReference>
<dbReference type="InterPro" id="IPR014721">
    <property type="entry name" value="Ribsml_uS5_D2-typ_fold_subgr"/>
</dbReference>
<evidence type="ECO:0000259" key="12">
    <source>
        <dbReference type="PROSITE" id="PS50880"/>
    </source>
</evidence>
<feature type="region of interest" description="Disordered" evidence="11">
    <location>
        <begin position="1"/>
        <end position="20"/>
    </location>
</feature>
<dbReference type="SUPFAM" id="SSF54211">
    <property type="entry name" value="Ribosomal protein S5 domain 2-like"/>
    <property type="match status" value="1"/>
</dbReference>
<dbReference type="CDD" id="cd03366">
    <property type="entry name" value="TOPRIM_TopoIIA_GyrB"/>
    <property type="match status" value="1"/>
</dbReference>
<dbReference type="NCBIfam" id="TIGR01059">
    <property type="entry name" value="gyrB"/>
    <property type="match status" value="1"/>
</dbReference>
<dbReference type="GO" id="GO:0003677">
    <property type="term" value="F:DNA binding"/>
    <property type="evidence" value="ECO:0007669"/>
    <property type="project" value="UniProtKB-KW"/>
</dbReference>
<dbReference type="PANTHER" id="PTHR45866:SF1">
    <property type="entry name" value="DNA GYRASE SUBUNIT B, MITOCHONDRIAL"/>
    <property type="match status" value="1"/>
</dbReference>
<dbReference type="Pfam" id="PF02518">
    <property type="entry name" value="HATPase_c"/>
    <property type="match status" value="1"/>
</dbReference>
<comment type="subunit">
    <text evidence="10">Heterotetramer, composed of two GyrA and two GyrB chains. In the heterotetramer, GyrA contains the active site tyrosine that forms a transient covalent intermediate with DNA, while GyrB binds cofactors and catalyzes ATP hydrolysis.</text>
</comment>
<dbReference type="Proteomes" id="UP000326354">
    <property type="component" value="Chromosome"/>
</dbReference>
<dbReference type="InterPro" id="IPR013759">
    <property type="entry name" value="Topo_IIA_B_C"/>
</dbReference>
<sequence>MTSEQNENSNSPQPHEYHSDNIKILEGIEAVRKRPAMYIGSTSSAGLHHLVYEIVDNSIDEALAGYCKNVEVRIHSDDSITVVDDGRGIPVDVHKETGKSALEVVLTVLHAGGKFDNSTYKVSGGLHGVGVSVVNALAESMEVSVYRDGNIYQQKYERGVPTTEVEAIGNTKITGTKVWFKPDTEIFEETVYSFEILLKRLKELAFLNQGIYITLIDERDDKKEVFYSEEGIQSFVKHLNQNRTACHDGVIYFGKEVDLDDQKISAEVAMQWHDGYNETVYSYANNIHTREGGTHFSGFKSGLTRTMNTYAKKENLFKDKLVPTGDDWREGLTCVISVKISDPQFEGQTKTKLGNREVQGLVESIVNERFGTYLEENPAVAKDIVNKGVNAARVREAARKVRDIERNRKSPLHSGGLPGKLADCSSRDIATTELYIVEGDSAGGSAKSGRDRHFQAILPIKGKILNVEKARVDKILDHNEIKMIITALGTGIQNECDIEKRRYGKLIIMTDADVDGSHIRTLLLTFFFRQMRSLVEEGYVYIAQPPLYKFTKKRKEQYVYSDKEFQSALLDFGVEEAKLKLPDNSFLEKESLRSFLETLIRMDSLVGNLLKYDIDLQDFWNNRKKDEFKLPRYRYTYKGATGYFFSEEEKDNFCEERSNEMGDELTVVNFFRTTTTDDEALFLSEVYGCKEMEKHCLAIEDTGFSPEDFFDSKKREYQIVYGEEEETTESLSHVVQRCLEYGRKGLNVQRYKGLGEMNPDQLWTTTMDPSTRTLFQVTVEDAIEAERLFSVLMGNVVEPRRDFIEKYALDVQNLDV</sequence>
<dbReference type="GO" id="GO:0006261">
    <property type="term" value="P:DNA-templated DNA replication"/>
    <property type="evidence" value="ECO:0007669"/>
    <property type="project" value="UniProtKB-UniRule"/>
</dbReference>
<dbReference type="OrthoDB" id="9802808at2"/>
<dbReference type="SMART" id="SM00387">
    <property type="entry name" value="HATPase_c"/>
    <property type="match status" value="1"/>
</dbReference>
<dbReference type="GO" id="GO:0046872">
    <property type="term" value="F:metal ion binding"/>
    <property type="evidence" value="ECO:0007669"/>
    <property type="project" value="UniProtKB-KW"/>
</dbReference>
<reference evidence="13 14" key="1">
    <citation type="submission" date="2019-08" db="EMBL/GenBank/DDBJ databases">
        <title>Complete genome sequence of Candidatus Uab amorphum.</title>
        <authorList>
            <person name="Shiratori T."/>
            <person name="Suzuki S."/>
            <person name="Kakizawa Y."/>
            <person name="Ishida K."/>
        </authorList>
    </citation>
    <scope>NUCLEOTIDE SEQUENCE [LARGE SCALE GENOMIC DNA]</scope>
    <source>
        <strain evidence="13 14">SRT547</strain>
    </source>
</reference>
<dbReference type="InterPro" id="IPR018522">
    <property type="entry name" value="TopoIIA_CS"/>
</dbReference>
<dbReference type="InterPro" id="IPR001241">
    <property type="entry name" value="Topo_IIA"/>
</dbReference>
<dbReference type="CDD" id="cd00822">
    <property type="entry name" value="TopoII_Trans_DNA_gyrase"/>
    <property type="match status" value="1"/>
</dbReference>
<evidence type="ECO:0000256" key="6">
    <source>
        <dbReference type="ARBA" id="ARBA00022842"/>
    </source>
</evidence>
<dbReference type="InterPro" id="IPR006171">
    <property type="entry name" value="TOPRIM_dom"/>
</dbReference>
<evidence type="ECO:0000313" key="14">
    <source>
        <dbReference type="Proteomes" id="UP000326354"/>
    </source>
</evidence>
<evidence type="ECO:0000256" key="3">
    <source>
        <dbReference type="ARBA" id="ARBA00022723"/>
    </source>
</evidence>
<keyword evidence="8" id="KW-0238">DNA-binding</keyword>
<dbReference type="SUPFAM" id="SSF56719">
    <property type="entry name" value="Type II DNA topoisomerase"/>
    <property type="match status" value="1"/>
</dbReference>
<feature type="domain" description="Toprim" evidence="12">
    <location>
        <begin position="432"/>
        <end position="546"/>
    </location>
</feature>
<gene>
    <name evidence="10" type="primary">gyrB</name>
    <name evidence="13" type="ORF">UABAM_03110</name>
</gene>
<name>A0A5S9IMT5_UABAM</name>
<dbReference type="Gene3D" id="3.30.565.10">
    <property type="entry name" value="Histidine kinase-like ATPase, C-terminal domain"/>
    <property type="match status" value="1"/>
</dbReference>
<dbReference type="GO" id="GO:0005737">
    <property type="term" value="C:cytoplasm"/>
    <property type="evidence" value="ECO:0007669"/>
    <property type="project" value="UniProtKB-SubCell"/>
</dbReference>
<keyword evidence="3 10" id="KW-0479">Metal-binding</keyword>
<comment type="cofactor">
    <cofactor evidence="10">
        <name>Mg(2+)</name>
        <dbReference type="ChEBI" id="CHEBI:18420"/>
    </cofactor>
    <cofactor evidence="10">
        <name>Mn(2+)</name>
        <dbReference type="ChEBI" id="CHEBI:29035"/>
    </cofactor>
    <cofactor evidence="10">
        <name>Ca(2+)</name>
        <dbReference type="ChEBI" id="CHEBI:29108"/>
    </cofactor>
    <text evidence="10">Binds two Mg(2+) per subunit. The magnesium ions form salt bridges with both the protein and the DNA. Can also accept other divalent metal cations, such as Mn(2+) or Ca(2+).</text>
</comment>
<dbReference type="RefSeq" id="WP_151968882.1">
    <property type="nucleotide sequence ID" value="NZ_AP019860.1"/>
</dbReference>
<evidence type="ECO:0000256" key="11">
    <source>
        <dbReference type="SAM" id="MobiDB-lite"/>
    </source>
</evidence>
<dbReference type="PROSITE" id="PS50880">
    <property type="entry name" value="TOPRIM"/>
    <property type="match status" value="1"/>
</dbReference>
<dbReference type="Pfam" id="PF01751">
    <property type="entry name" value="Toprim"/>
    <property type="match status" value="1"/>
</dbReference>
<dbReference type="GO" id="GO:0005524">
    <property type="term" value="F:ATP binding"/>
    <property type="evidence" value="ECO:0007669"/>
    <property type="project" value="UniProtKB-UniRule"/>
</dbReference>
<feature type="binding site" evidence="10">
    <location>
        <position position="511"/>
    </location>
    <ligand>
        <name>Mg(2+)</name>
        <dbReference type="ChEBI" id="CHEBI:18420"/>
        <label>1</label>
        <note>catalytic</note>
    </ligand>
</feature>
<feature type="compositionally biased region" description="Polar residues" evidence="11">
    <location>
        <begin position="1"/>
        <end position="13"/>
    </location>
</feature>
<keyword evidence="7 10" id="KW-0799">Topoisomerase</keyword>
<feature type="binding site" evidence="10">
    <location>
        <position position="511"/>
    </location>
    <ligand>
        <name>Mg(2+)</name>
        <dbReference type="ChEBI" id="CHEBI:18420"/>
        <label>2</label>
    </ligand>
</feature>
<keyword evidence="4 10" id="KW-0547">Nucleotide-binding</keyword>
<dbReference type="Pfam" id="PF00986">
    <property type="entry name" value="DNA_gyraseB_C"/>
    <property type="match status" value="1"/>
</dbReference>
<dbReference type="EMBL" id="AP019860">
    <property type="protein sequence ID" value="BBM84749.1"/>
    <property type="molecule type" value="Genomic_DNA"/>
</dbReference>
<evidence type="ECO:0000256" key="7">
    <source>
        <dbReference type="ARBA" id="ARBA00023029"/>
    </source>
</evidence>
<evidence type="ECO:0000313" key="13">
    <source>
        <dbReference type="EMBL" id="BBM84749.1"/>
    </source>
</evidence>
<comment type="catalytic activity">
    <reaction evidence="1 10">
        <text>ATP-dependent breakage, passage and rejoining of double-stranded DNA.</text>
        <dbReference type="EC" id="5.6.2.2"/>
    </reaction>
</comment>
<comment type="subcellular location">
    <subcellularLocation>
        <location evidence="10">Cytoplasm</location>
    </subcellularLocation>
</comment>
<keyword evidence="9 10" id="KW-0413">Isomerase</keyword>
<dbReference type="InterPro" id="IPR002288">
    <property type="entry name" value="DNA_gyrase_B_C"/>
</dbReference>
<feature type="site" description="Interaction with DNA" evidence="10">
    <location>
        <position position="466"/>
    </location>
</feature>
<dbReference type="KEGG" id="uam:UABAM_03110"/>
<dbReference type="CDD" id="cd16928">
    <property type="entry name" value="HATPase_GyrB-like"/>
    <property type="match status" value="1"/>
</dbReference>
<dbReference type="GO" id="GO:0005694">
    <property type="term" value="C:chromosome"/>
    <property type="evidence" value="ECO:0007669"/>
    <property type="project" value="InterPro"/>
</dbReference>
<dbReference type="PROSITE" id="PS00177">
    <property type="entry name" value="TOPOISOMERASE_II"/>
    <property type="match status" value="1"/>
</dbReference>
<comment type="miscellaneous">
    <text evidence="10">Few gyrases are as efficient as E.coli at forming negative supercoils. Not all organisms have 2 type II topoisomerases; in organisms with a single type II topoisomerase this enzyme also has to decatenate newly replicated chromosomes.</text>
</comment>